<reference evidence="1 2" key="1">
    <citation type="submission" date="2024-02" db="EMBL/GenBank/DDBJ databases">
        <title>High-quality chromosome-scale genome assembly of Pensacola bahiagrass (Paspalum notatum Flugge var. saurae).</title>
        <authorList>
            <person name="Vega J.M."/>
            <person name="Podio M."/>
            <person name="Orjuela J."/>
            <person name="Siena L.A."/>
            <person name="Pessino S.C."/>
            <person name="Combes M.C."/>
            <person name="Mariac C."/>
            <person name="Albertini E."/>
            <person name="Pupilli F."/>
            <person name="Ortiz J.P.A."/>
            <person name="Leblanc O."/>
        </authorList>
    </citation>
    <scope>NUCLEOTIDE SEQUENCE [LARGE SCALE GENOMIC DNA]</scope>
    <source>
        <strain evidence="1">R1</strain>
        <tissue evidence="1">Leaf</tissue>
    </source>
</reference>
<dbReference type="EMBL" id="CP144748">
    <property type="protein sequence ID" value="WVZ67472.1"/>
    <property type="molecule type" value="Genomic_DNA"/>
</dbReference>
<evidence type="ECO:0000313" key="1">
    <source>
        <dbReference type="EMBL" id="WVZ67472.1"/>
    </source>
</evidence>
<dbReference type="AlphaFoldDB" id="A0AAQ3T9P0"/>
<keyword evidence="2" id="KW-1185">Reference proteome</keyword>
<evidence type="ECO:0000313" key="2">
    <source>
        <dbReference type="Proteomes" id="UP001341281"/>
    </source>
</evidence>
<protein>
    <submittedName>
        <fullName evidence="1">Uncharacterized protein</fullName>
    </submittedName>
</protein>
<proteinExistence type="predicted"/>
<sequence>MSPSSSLTALHIHGSGKPVLSASTDDKLVVASVYFAHVTVWTQQQQDDDGASWPRTTVFRIPPAMPYELPNEDWFNLSRGSMLGLFRSGAVFIIDLDNKVMEKE</sequence>
<dbReference type="Proteomes" id="UP001341281">
    <property type="component" value="Chromosome 04"/>
</dbReference>
<name>A0AAQ3T9P0_PASNO</name>
<gene>
    <name evidence="1" type="ORF">U9M48_016543</name>
</gene>
<organism evidence="1 2">
    <name type="scientific">Paspalum notatum var. saurae</name>
    <dbReference type="NCBI Taxonomy" id="547442"/>
    <lineage>
        <taxon>Eukaryota</taxon>
        <taxon>Viridiplantae</taxon>
        <taxon>Streptophyta</taxon>
        <taxon>Embryophyta</taxon>
        <taxon>Tracheophyta</taxon>
        <taxon>Spermatophyta</taxon>
        <taxon>Magnoliopsida</taxon>
        <taxon>Liliopsida</taxon>
        <taxon>Poales</taxon>
        <taxon>Poaceae</taxon>
        <taxon>PACMAD clade</taxon>
        <taxon>Panicoideae</taxon>
        <taxon>Andropogonodae</taxon>
        <taxon>Paspaleae</taxon>
        <taxon>Paspalinae</taxon>
        <taxon>Paspalum</taxon>
    </lineage>
</organism>
<accession>A0AAQ3T9P0</accession>